<proteinExistence type="predicted"/>
<accession>A0A1B3XKT3</accession>
<dbReference type="AlphaFoldDB" id="A0A1B3XKT3"/>
<dbReference type="Proteomes" id="UP000077926">
    <property type="component" value="Chromosome"/>
</dbReference>
<protein>
    <submittedName>
        <fullName evidence="1">Uncharacterized protein</fullName>
    </submittedName>
</protein>
<dbReference type="InterPro" id="IPR029039">
    <property type="entry name" value="Flavoprotein-like_sf"/>
</dbReference>
<gene>
    <name evidence="1" type="ORF">ABE28_005675</name>
</gene>
<keyword evidence="2" id="KW-1185">Reference proteome</keyword>
<dbReference type="KEGG" id="bmur:ABE28_005675"/>
<sequence length="81" mass="9297">MIKISNNRRVIFQMIKERRGVGALIHERLTQSHPNLKQVLNIVGIDDVSALYVEGHEMEPQRANEIINTDMRKAKKLAATF</sequence>
<organism evidence="1 2">
    <name type="scientific">Peribacillus muralis</name>
    <dbReference type="NCBI Taxonomy" id="264697"/>
    <lineage>
        <taxon>Bacteria</taxon>
        <taxon>Bacillati</taxon>
        <taxon>Bacillota</taxon>
        <taxon>Bacilli</taxon>
        <taxon>Bacillales</taxon>
        <taxon>Bacillaceae</taxon>
        <taxon>Peribacillus</taxon>
    </lineage>
</organism>
<name>A0A1B3XKT3_9BACI</name>
<evidence type="ECO:0000313" key="2">
    <source>
        <dbReference type="Proteomes" id="UP000077926"/>
    </source>
</evidence>
<dbReference type="EMBL" id="CP017080">
    <property type="protein sequence ID" value="AOH53831.1"/>
    <property type="molecule type" value="Genomic_DNA"/>
</dbReference>
<reference evidence="1 2" key="1">
    <citation type="submission" date="2016-08" db="EMBL/GenBank/DDBJ databases">
        <title>Complete genome sequence of Bacillus muralis G25-68, a strain with toxicity to nematodes.</title>
        <authorList>
            <person name="Zheng Z."/>
        </authorList>
    </citation>
    <scope>NUCLEOTIDE SEQUENCE [LARGE SCALE GENOMIC DNA]</scope>
    <source>
        <strain evidence="1 2">G25-68</strain>
    </source>
</reference>
<evidence type="ECO:0000313" key="1">
    <source>
        <dbReference type="EMBL" id="AOH53831.1"/>
    </source>
</evidence>
<dbReference type="Gene3D" id="3.40.50.360">
    <property type="match status" value="1"/>
</dbReference>